<keyword evidence="3" id="KW-1185">Reference proteome</keyword>
<evidence type="ECO:0008006" key="5">
    <source>
        <dbReference type="Google" id="ProtNLM"/>
    </source>
</evidence>
<gene>
    <name evidence="1" type="ORF">Lcin_1597</name>
    <name evidence="2" type="ORF">NCTC12438_00893</name>
</gene>
<name>A0A378IGG2_9GAMM</name>
<evidence type="ECO:0000313" key="4">
    <source>
        <dbReference type="Proteomes" id="UP000255316"/>
    </source>
</evidence>
<dbReference type="EMBL" id="UGNX01000001">
    <property type="protein sequence ID" value="STX34299.1"/>
    <property type="molecule type" value="Genomic_DNA"/>
</dbReference>
<proteinExistence type="predicted"/>
<evidence type="ECO:0000313" key="1">
    <source>
        <dbReference type="EMBL" id="KTC87238.1"/>
    </source>
</evidence>
<dbReference type="OrthoDB" id="5657052at2"/>
<reference evidence="2 4" key="2">
    <citation type="submission" date="2018-06" db="EMBL/GenBank/DDBJ databases">
        <authorList>
            <consortium name="Pathogen Informatics"/>
            <person name="Doyle S."/>
        </authorList>
    </citation>
    <scope>NUCLEOTIDE SEQUENCE [LARGE SCALE GENOMIC DNA]</scope>
    <source>
        <strain evidence="2 4">NCTC12438</strain>
    </source>
</reference>
<dbReference type="Proteomes" id="UP000255316">
    <property type="component" value="Unassembled WGS sequence"/>
</dbReference>
<accession>A0A378IGG2</accession>
<dbReference type="Proteomes" id="UP000054854">
    <property type="component" value="Unassembled WGS sequence"/>
</dbReference>
<sequence>MFSRFWSRSSKPTYERFTTQRVLLDKYGNGSNEGLCKPLANKYVEMSLKGMEGEWLKKPDFEIYKDAVETENYQYELDQKGQDGRHSAFENLEHEDLLVEENTITNPDNFEKLMGDSDCAIISYRQKGGDAHQVAFRKNKGSCAFFDANHVGGEIKGRCPLVRKFVSNSIRSEIENDSKALIGLLKSSPKV</sequence>
<protein>
    <recommendedName>
        <fullName evidence="5">Peptidase C58 YopT-type domain-containing protein</fullName>
    </recommendedName>
</protein>
<evidence type="ECO:0000313" key="3">
    <source>
        <dbReference type="Proteomes" id="UP000054854"/>
    </source>
</evidence>
<reference evidence="1 3" key="1">
    <citation type="submission" date="2015-11" db="EMBL/GenBank/DDBJ databases">
        <title>Genomic analysis of 38 Legionella species identifies large and diverse effector repertoires.</title>
        <authorList>
            <person name="Burstein D."/>
            <person name="Amaro F."/>
            <person name="Zusman T."/>
            <person name="Lifshitz Z."/>
            <person name="Cohen O."/>
            <person name="Gilbert J.A."/>
            <person name="Pupko T."/>
            <person name="Shuman H.A."/>
            <person name="Segal G."/>
        </authorList>
    </citation>
    <scope>NUCLEOTIDE SEQUENCE [LARGE SCALE GENOMIC DNA]</scope>
    <source>
        <strain evidence="1 3">CDC#72-OH-14</strain>
    </source>
</reference>
<dbReference type="EMBL" id="LNXX01000020">
    <property type="protein sequence ID" value="KTC87238.1"/>
    <property type="molecule type" value="Genomic_DNA"/>
</dbReference>
<dbReference type="RefSeq" id="WP_058464781.1">
    <property type="nucleotide sequence ID" value="NZ_CAAAHQ010000066.1"/>
</dbReference>
<dbReference type="AlphaFoldDB" id="A0A378IGG2"/>
<organism evidence="2 4">
    <name type="scientific">Legionella cincinnatiensis</name>
    <dbReference type="NCBI Taxonomy" id="28085"/>
    <lineage>
        <taxon>Bacteria</taxon>
        <taxon>Pseudomonadati</taxon>
        <taxon>Pseudomonadota</taxon>
        <taxon>Gammaproteobacteria</taxon>
        <taxon>Legionellales</taxon>
        <taxon>Legionellaceae</taxon>
        <taxon>Legionella</taxon>
    </lineage>
</organism>
<evidence type="ECO:0000313" key="2">
    <source>
        <dbReference type="EMBL" id="STX34299.1"/>
    </source>
</evidence>